<keyword evidence="2" id="KW-1185">Reference proteome</keyword>
<evidence type="ECO:0000313" key="1">
    <source>
        <dbReference type="EMBL" id="TFK70562.1"/>
    </source>
</evidence>
<protein>
    <submittedName>
        <fullName evidence="1">Uncharacterized protein</fullName>
    </submittedName>
</protein>
<dbReference type="EMBL" id="ML208311">
    <property type="protein sequence ID" value="TFK70562.1"/>
    <property type="molecule type" value="Genomic_DNA"/>
</dbReference>
<gene>
    <name evidence="1" type="ORF">BDN72DRAFT_958738</name>
</gene>
<sequence>MPTRQSISIDRNRAIEGARNGSPFELVALARNWTTYSDPFEDDIPSIFFQYLNSLEVPVDVNMDPLDTEPSEQPSVASATFIAYWCISGIGGFTSLDEPYPDYYEPKIVSAWPGIFKWGAFFFASRVQGGTLCQETSIHVDDSPQFDRSTFLVRAVTRDLVVGAWWGIMLPASPTLKNTMIETSGFFEVLVGLWLHKDSYKLEKWEIEANKGDDDVIFVPCSYPMSTEFLAYSARDVDMNFVETLISVVGGPERTVLMFEEKLAGVDLISQHSRREGAFLLRLIVVFLLKPQIREAILNHGVGAACTKLLVRVAACIQESYPERCPNLEGLLPSGFLCVAQLIKKTEGFSSVIQVINAGLLSAFVEASPVFYNLEYDKYKVISELFSDTISSYLCFRSVLLTVDTMLQNLKRTERFHSLPKSRGWKVFSDFTKLTAERKALITIRNQSFKKSAAPCSNIQCHKRNALNNFRRCANCLSAFYCSKECQLAHWKHGHKIYCKERTADDLLPCRDQEYIEQLNPREATIHLPYLKALAAKQHPDAPLEDLMVVIDYSQIPVNFSLVWQSEGIKANSEALIWPKLQGAELEIKIRTPILAICPYGREVKNYLQYITGGIWSAYDQQPKQTLDPSGKRYIDGVDMLARAKWREYWGISE</sequence>
<accession>A0ACD3AY75</accession>
<name>A0ACD3AY75_9AGAR</name>
<organism evidence="1 2">
    <name type="scientific">Pluteus cervinus</name>
    <dbReference type="NCBI Taxonomy" id="181527"/>
    <lineage>
        <taxon>Eukaryota</taxon>
        <taxon>Fungi</taxon>
        <taxon>Dikarya</taxon>
        <taxon>Basidiomycota</taxon>
        <taxon>Agaricomycotina</taxon>
        <taxon>Agaricomycetes</taxon>
        <taxon>Agaricomycetidae</taxon>
        <taxon>Agaricales</taxon>
        <taxon>Pluteineae</taxon>
        <taxon>Pluteaceae</taxon>
        <taxon>Pluteus</taxon>
    </lineage>
</organism>
<reference evidence="1 2" key="1">
    <citation type="journal article" date="2019" name="Nat. Ecol. Evol.">
        <title>Megaphylogeny resolves global patterns of mushroom evolution.</title>
        <authorList>
            <person name="Varga T."/>
            <person name="Krizsan K."/>
            <person name="Foldi C."/>
            <person name="Dima B."/>
            <person name="Sanchez-Garcia M."/>
            <person name="Sanchez-Ramirez S."/>
            <person name="Szollosi G.J."/>
            <person name="Szarkandi J.G."/>
            <person name="Papp V."/>
            <person name="Albert L."/>
            <person name="Andreopoulos W."/>
            <person name="Angelini C."/>
            <person name="Antonin V."/>
            <person name="Barry K.W."/>
            <person name="Bougher N.L."/>
            <person name="Buchanan P."/>
            <person name="Buyck B."/>
            <person name="Bense V."/>
            <person name="Catcheside P."/>
            <person name="Chovatia M."/>
            <person name="Cooper J."/>
            <person name="Damon W."/>
            <person name="Desjardin D."/>
            <person name="Finy P."/>
            <person name="Geml J."/>
            <person name="Haridas S."/>
            <person name="Hughes K."/>
            <person name="Justo A."/>
            <person name="Karasinski D."/>
            <person name="Kautmanova I."/>
            <person name="Kiss B."/>
            <person name="Kocsube S."/>
            <person name="Kotiranta H."/>
            <person name="LaButti K.M."/>
            <person name="Lechner B.E."/>
            <person name="Liimatainen K."/>
            <person name="Lipzen A."/>
            <person name="Lukacs Z."/>
            <person name="Mihaltcheva S."/>
            <person name="Morgado L.N."/>
            <person name="Niskanen T."/>
            <person name="Noordeloos M.E."/>
            <person name="Ohm R.A."/>
            <person name="Ortiz-Santana B."/>
            <person name="Ovrebo C."/>
            <person name="Racz N."/>
            <person name="Riley R."/>
            <person name="Savchenko A."/>
            <person name="Shiryaev A."/>
            <person name="Soop K."/>
            <person name="Spirin V."/>
            <person name="Szebenyi C."/>
            <person name="Tomsovsky M."/>
            <person name="Tulloss R.E."/>
            <person name="Uehling J."/>
            <person name="Grigoriev I.V."/>
            <person name="Vagvolgyi C."/>
            <person name="Papp T."/>
            <person name="Martin F.M."/>
            <person name="Miettinen O."/>
            <person name="Hibbett D.S."/>
            <person name="Nagy L.G."/>
        </authorList>
    </citation>
    <scope>NUCLEOTIDE SEQUENCE [LARGE SCALE GENOMIC DNA]</scope>
    <source>
        <strain evidence="1 2">NL-1719</strain>
    </source>
</reference>
<dbReference type="Proteomes" id="UP000308600">
    <property type="component" value="Unassembled WGS sequence"/>
</dbReference>
<evidence type="ECO:0000313" key="2">
    <source>
        <dbReference type="Proteomes" id="UP000308600"/>
    </source>
</evidence>
<proteinExistence type="predicted"/>